<gene>
    <name evidence="2" type="ORF">QYM36_014765</name>
</gene>
<organism evidence="2 3">
    <name type="scientific">Artemia franciscana</name>
    <name type="common">Brine shrimp</name>
    <name type="synonym">Artemia sanfranciscana</name>
    <dbReference type="NCBI Taxonomy" id="6661"/>
    <lineage>
        <taxon>Eukaryota</taxon>
        <taxon>Metazoa</taxon>
        <taxon>Ecdysozoa</taxon>
        <taxon>Arthropoda</taxon>
        <taxon>Crustacea</taxon>
        <taxon>Branchiopoda</taxon>
        <taxon>Anostraca</taxon>
        <taxon>Artemiidae</taxon>
        <taxon>Artemia</taxon>
    </lineage>
</organism>
<keyword evidence="3" id="KW-1185">Reference proteome</keyword>
<protein>
    <recommendedName>
        <fullName evidence="1">H15 domain-containing protein</fullName>
    </recommendedName>
</protein>
<dbReference type="Pfam" id="PF00538">
    <property type="entry name" value="Linker_histone"/>
    <property type="match status" value="1"/>
</dbReference>
<dbReference type="SUPFAM" id="SSF46785">
    <property type="entry name" value="Winged helix' DNA-binding domain"/>
    <property type="match status" value="1"/>
</dbReference>
<dbReference type="InterPro" id="IPR036390">
    <property type="entry name" value="WH_DNA-bd_sf"/>
</dbReference>
<comment type="caution">
    <text evidence="2">The sequence shown here is derived from an EMBL/GenBank/DDBJ whole genome shotgun (WGS) entry which is preliminary data.</text>
</comment>
<dbReference type="Gene3D" id="1.10.10.10">
    <property type="entry name" value="Winged helix-like DNA-binding domain superfamily/Winged helix DNA-binding domain"/>
    <property type="match status" value="1"/>
</dbReference>
<feature type="domain" description="H15" evidence="1">
    <location>
        <begin position="1"/>
        <end position="42"/>
    </location>
</feature>
<dbReference type="GO" id="GO:0000786">
    <property type="term" value="C:nucleosome"/>
    <property type="evidence" value="ECO:0007669"/>
    <property type="project" value="InterPro"/>
</dbReference>
<name>A0AA88HL28_ARTSF</name>
<dbReference type="InterPro" id="IPR005818">
    <property type="entry name" value="Histone_H1/H5_H15"/>
</dbReference>
<dbReference type="InterPro" id="IPR036388">
    <property type="entry name" value="WH-like_DNA-bd_sf"/>
</dbReference>
<evidence type="ECO:0000313" key="3">
    <source>
        <dbReference type="Proteomes" id="UP001187531"/>
    </source>
</evidence>
<proteinExistence type="predicted"/>
<sequence length="94" mass="10408">MITKSIADLKERGGPSLQAILKYIMVNFQVGNNFKVVNMHLKLKSTCSQLFRNLEVSEIISKTIKRDTKSPLGRQLEDLNLVGDSSGKKDGTGN</sequence>
<dbReference type="Proteomes" id="UP001187531">
    <property type="component" value="Unassembled WGS sequence"/>
</dbReference>
<dbReference type="EMBL" id="JAVRJZ010000019">
    <property type="protein sequence ID" value="KAK2706837.1"/>
    <property type="molecule type" value="Genomic_DNA"/>
</dbReference>
<accession>A0AA88HL28</accession>
<reference evidence="2" key="1">
    <citation type="submission" date="2023-07" db="EMBL/GenBank/DDBJ databases">
        <title>Chromosome-level genome assembly of Artemia franciscana.</title>
        <authorList>
            <person name="Jo E."/>
        </authorList>
    </citation>
    <scope>NUCLEOTIDE SEQUENCE</scope>
    <source>
        <tissue evidence="2">Whole body</tissue>
    </source>
</reference>
<dbReference type="GO" id="GO:0003677">
    <property type="term" value="F:DNA binding"/>
    <property type="evidence" value="ECO:0007669"/>
    <property type="project" value="InterPro"/>
</dbReference>
<evidence type="ECO:0000259" key="1">
    <source>
        <dbReference type="Pfam" id="PF00538"/>
    </source>
</evidence>
<dbReference type="GO" id="GO:0006334">
    <property type="term" value="P:nucleosome assembly"/>
    <property type="evidence" value="ECO:0007669"/>
    <property type="project" value="InterPro"/>
</dbReference>
<evidence type="ECO:0000313" key="2">
    <source>
        <dbReference type="EMBL" id="KAK2706837.1"/>
    </source>
</evidence>
<dbReference type="AlphaFoldDB" id="A0AA88HL28"/>